<evidence type="ECO:0000256" key="1">
    <source>
        <dbReference type="ARBA" id="ARBA00004496"/>
    </source>
</evidence>
<evidence type="ECO:0000256" key="5">
    <source>
        <dbReference type="ARBA" id="ARBA00022679"/>
    </source>
</evidence>
<sequence length="199" mass="22639">MRFFGGIFYDIEDERVIEAIRSIPRELFVPDEFKDYAYVDSALPIGYGQTISQPSLVAYMTQLLELDKNKEVLEIGTGSGYQTALLAKLAKKVYTVEIIEELQKRAKKILDKLGLDNIKYKIGNGYEGWEEYAPYDAIMVTAAPPEVPEKLLEQLKDSGKMVIPVGKPGHTQVLKLIIREGDKFIEEDLQYVRFVPMVK</sequence>
<evidence type="ECO:0000313" key="8">
    <source>
        <dbReference type="EMBL" id="TCS91733.1"/>
    </source>
</evidence>
<organism evidence="8 9">
    <name type="scientific">Keratinibaculum paraultunense</name>
    <dbReference type="NCBI Taxonomy" id="1278232"/>
    <lineage>
        <taxon>Bacteria</taxon>
        <taxon>Bacillati</taxon>
        <taxon>Bacillota</taxon>
        <taxon>Tissierellia</taxon>
        <taxon>Tissierellales</taxon>
        <taxon>Tepidimicrobiaceae</taxon>
        <taxon>Keratinibaculum</taxon>
    </lineage>
</organism>
<comment type="function">
    <text evidence="7">Catalyzes the methyl esterification of L-isoaspartyl residues in peptides and proteins that result from spontaneous decomposition of normal L-aspartyl and L-asparaginyl residues. It plays a role in the repair and/or degradation of damaged proteins.</text>
</comment>
<dbReference type="CDD" id="cd02440">
    <property type="entry name" value="AdoMet_MTases"/>
    <property type="match status" value="1"/>
</dbReference>
<dbReference type="PROSITE" id="PS01279">
    <property type="entry name" value="PCMT"/>
    <property type="match status" value="1"/>
</dbReference>
<evidence type="ECO:0000256" key="6">
    <source>
        <dbReference type="ARBA" id="ARBA00022691"/>
    </source>
</evidence>
<reference evidence="8 9" key="1">
    <citation type="submission" date="2019-03" db="EMBL/GenBank/DDBJ databases">
        <title>Genomic Encyclopedia of Type Strains, Phase IV (KMG-IV): sequencing the most valuable type-strain genomes for metagenomic binning, comparative biology and taxonomic classification.</title>
        <authorList>
            <person name="Goeker M."/>
        </authorList>
    </citation>
    <scope>NUCLEOTIDE SEQUENCE [LARGE SCALE GENOMIC DNA]</scope>
    <source>
        <strain evidence="8 9">DSM 26752</strain>
    </source>
</reference>
<comment type="caution">
    <text evidence="8">The sequence shown here is derived from an EMBL/GenBank/DDBJ whole genome shotgun (WGS) entry which is preliminary data.</text>
</comment>
<dbReference type="AlphaFoldDB" id="A0A4R3L1Y4"/>
<dbReference type="HAMAP" id="MF_00090">
    <property type="entry name" value="PIMT"/>
    <property type="match status" value="1"/>
</dbReference>
<dbReference type="SUPFAM" id="SSF53335">
    <property type="entry name" value="S-adenosyl-L-methionine-dependent methyltransferases"/>
    <property type="match status" value="1"/>
</dbReference>
<keyword evidence="6 7" id="KW-0949">S-adenosyl-L-methionine</keyword>
<dbReference type="Pfam" id="PF01135">
    <property type="entry name" value="PCMT"/>
    <property type="match status" value="1"/>
</dbReference>
<dbReference type="GO" id="GO:0005737">
    <property type="term" value="C:cytoplasm"/>
    <property type="evidence" value="ECO:0007669"/>
    <property type="project" value="UniProtKB-SubCell"/>
</dbReference>
<dbReference type="NCBIfam" id="NF001453">
    <property type="entry name" value="PRK00312.1"/>
    <property type="match status" value="1"/>
</dbReference>
<dbReference type="GO" id="GO:0004719">
    <property type="term" value="F:protein-L-isoaspartate (D-aspartate) O-methyltransferase activity"/>
    <property type="evidence" value="ECO:0007669"/>
    <property type="project" value="UniProtKB-UniRule"/>
</dbReference>
<dbReference type="Proteomes" id="UP000294567">
    <property type="component" value="Unassembled WGS sequence"/>
</dbReference>
<proteinExistence type="inferred from homology"/>
<evidence type="ECO:0000256" key="2">
    <source>
        <dbReference type="ARBA" id="ARBA00005369"/>
    </source>
</evidence>
<evidence type="ECO:0000256" key="7">
    <source>
        <dbReference type="HAMAP-Rule" id="MF_00090"/>
    </source>
</evidence>
<dbReference type="RefSeq" id="WP_132025593.1">
    <property type="nucleotide sequence ID" value="NZ_CP068564.1"/>
</dbReference>
<comment type="catalytic activity">
    <reaction evidence="7">
        <text>[protein]-L-isoaspartate + S-adenosyl-L-methionine = [protein]-L-isoaspartate alpha-methyl ester + S-adenosyl-L-homocysteine</text>
        <dbReference type="Rhea" id="RHEA:12705"/>
        <dbReference type="Rhea" id="RHEA-COMP:12143"/>
        <dbReference type="Rhea" id="RHEA-COMP:12144"/>
        <dbReference type="ChEBI" id="CHEBI:57856"/>
        <dbReference type="ChEBI" id="CHEBI:59789"/>
        <dbReference type="ChEBI" id="CHEBI:90596"/>
        <dbReference type="ChEBI" id="CHEBI:90598"/>
        <dbReference type="EC" id="2.1.1.77"/>
    </reaction>
</comment>
<dbReference type="GO" id="GO:0030091">
    <property type="term" value="P:protein repair"/>
    <property type="evidence" value="ECO:0007669"/>
    <property type="project" value="UniProtKB-UniRule"/>
</dbReference>
<dbReference type="NCBIfam" id="TIGR00080">
    <property type="entry name" value="pimt"/>
    <property type="match status" value="1"/>
</dbReference>
<keyword evidence="4 7" id="KW-0489">Methyltransferase</keyword>
<dbReference type="PANTHER" id="PTHR11579:SF0">
    <property type="entry name" value="PROTEIN-L-ISOASPARTATE(D-ASPARTATE) O-METHYLTRANSFERASE"/>
    <property type="match status" value="1"/>
</dbReference>
<dbReference type="FunFam" id="3.40.50.150:FF:000010">
    <property type="entry name" value="Protein-L-isoaspartate O-methyltransferase"/>
    <property type="match status" value="1"/>
</dbReference>
<dbReference type="EC" id="2.1.1.77" evidence="7"/>
<evidence type="ECO:0000313" key="9">
    <source>
        <dbReference type="Proteomes" id="UP000294567"/>
    </source>
</evidence>
<keyword evidence="3 7" id="KW-0963">Cytoplasm</keyword>
<dbReference type="GO" id="GO:0032259">
    <property type="term" value="P:methylation"/>
    <property type="evidence" value="ECO:0007669"/>
    <property type="project" value="UniProtKB-KW"/>
</dbReference>
<dbReference type="InterPro" id="IPR000682">
    <property type="entry name" value="PCMT"/>
</dbReference>
<keyword evidence="9" id="KW-1185">Reference proteome</keyword>
<dbReference type="OrthoDB" id="9772751at2"/>
<dbReference type="PANTHER" id="PTHR11579">
    <property type="entry name" value="PROTEIN-L-ISOASPARTATE O-METHYLTRANSFERASE"/>
    <property type="match status" value="1"/>
</dbReference>
<comment type="subcellular location">
    <subcellularLocation>
        <location evidence="1 7">Cytoplasm</location>
    </subcellularLocation>
</comment>
<keyword evidence="5 7" id="KW-0808">Transferase</keyword>
<feature type="active site" evidence="7">
    <location>
        <position position="52"/>
    </location>
</feature>
<dbReference type="InterPro" id="IPR029063">
    <property type="entry name" value="SAM-dependent_MTases_sf"/>
</dbReference>
<dbReference type="Gene3D" id="3.40.50.150">
    <property type="entry name" value="Vaccinia Virus protein VP39"/>
    <property type="match status" value="1"/>
</dbReference>
<dbReference type="EMBL" id="SMAE01000001">
    <property type="protein sequence ID" value="TCS91733.1"/>
    <property type="molecule type" value="Genomic_DNA"/>
</dbReference>
<evidence type="ECO:0000256" key="4">
    <source>
        <dbReference type="ARBA" id="ARBA00022603"/>
    </source>
</evidence>
<comment type="similarity">
    <text evidence="2 7">Belongs to the methyltransferase superfamily. L-isoaspartyl/D-aspartyl protein methyltransferase family.</text>
</comment>
<gene>
    <name evidence="7" type="primary">pcm</name>
    <name evidence="8" type="ORF">EDD65_101238</name>
</gene>
<accession>A0A4R3L1Y4</accession>
<evidence type="ECO:0000256" key="3">
    <source>
        <dbReference type="ARBA" id="ARBA00022490"/>
    </source>
</evidence>
<name>A0A4R3L1Y4_9FIRM</name>
<protein>
    <recommendedName>
        <fullName evidence="7">Protein-L-isoaspartate O-methyltransferase</fullName>
        <ecNumber evidence="7">2.1.1.77</ecNumber>
    </recommendedName>
    <alternativeName>
        <fullName evidence="7">L-isoaspartyl protein carboxyl methyltransferase</fullName>
    </alternativeName>
    <alternativeName>
        <fullName evidence="7">Protein L-isoaspartyl methyltransferase</fullName>
    </alternativeName>
    <alternativeName>
        <fullName evidence="7">Protein-beta-aspartate methyltransferase</fullName>
        <shortName evidence="7">PIMT</shortName>
    </alternativeName>
</protein>